<dbReference type="GO" id="GO:0000976">
    <property type="term" value="F:transcription cis-regulatory region binding"/>
    <property type="evidence" value="ECO:0007669"/>
    <property type="project" value="TreeGrafter"/>
</dbReference>
<dbReference type="InterPro" id="IPR000843">
    <property type="entry name" value="HTH_LacI"/>
</dbReference>
<name>A0A7M1SUM5_9MICO</name>
<reference evidence="5 6" key="1">
    <citation type="submission" date="2020-10" db="EMBL/GenBank/DDBJ databases">
        <title>Haloactinobacterium sp. RN3S43, a bacterium isolated from saline soil.</title>
        <authorList>
            <person name="Sun J.-Q."/>
        </authorList>
    </citation>
    <scope>NUCLEOTIDE SEQUENCE [LARGE SCALE GENOMIC DNA]</scope>
    <source>
        <strain evidence="5 6">RN3S43</strain>
    </source>
</reference>
<dbReference type="InterPro" id="IPR010982">
    <property type="entry name" value="Lambda_DNA-bd_dom_sf"/>
</dbReference>
<dbReference type="CDD" id="cd01392">
    <property type="entry name" value="HTH_LacI"/>
    <property type="match status" value="1"/>
</dbReference>
<dbReference type="Proteomes" id="UP000593758">
    <property type="component" value="Chromosome"/>
</dbReference>
<evidence type="ECO:0000256" key="2">
    <source>
        <dbReference type="ARBA" id="ARBA00023125"/>
    </source>
</evidence>
<dbReference type="InterPro" id="IPR028082">
    <property type="entry name" value="Peripla_BP_I"/>
</dbReference>
<dbReference type="PROSITE" id="PS00356">
    <property type="entry name" value="HTH_LACI_1"/>
    <property type="match status" value="1"/>
</dbReference>
<keyword evidence="3" id="KW-0804">Transcription</keyword>
<evidence type="ECO:0000313" key="6">
    <source>
        <dbReference type="Proteomes" id="UP000593758"/>
    </source>
</evidence>
<gene>
    <name evidence="5" type="ORF">IM660_18025</name>
</gene>
<keyword evidence="6" id="KW-1185">Reference proteome</keyword>
<dbReference type="SUPFAM" id="SSF53822">
    <property type="entry name" value="Periplasmic binding protein-like I"/>
    <property type="match status" value="1"/>
</dbReference>
<dbReference type="SMART" id="SM00354">
    <property type="entry name" value="HTH_LACI"/>
    <property type="match status" value="1"/>
</dbReference>
<dbReference type="CDD" id="cd06267">
    <property type="entry name" value="PBP1_LacI_sugar_binding-like"/>
    <property type="match status" value="1"/>
</dbReference>
<organism evidence="5 6">
    <name type="scientific">Ruania alkalisoli</name>
    <dbReference type="NCBI Taxonomy" id="2779775"/>
    <lineage>
        <taxon>Bacteria</taxon>
        <taxon>Bacillati</taxon>
        <taxon>Actinomycetota</taxon>
        <taxon>Actinomycetes</taxon>
        <taxon>Micrococcales</taxon>
        <taxon>Ruaniaceae</taxon>
        <taxon>Ruania</taxon>
    </lineage>
</organism>
<dbReference type="KEGG" id="halt:IM660_18025"/>
<dbReference type="SUPFAM" id="SSF47413">
    <property type="entry name" value="lambda repressor-like DNA-binding domains"/>
    <property type="match status" value="1"/>
</dbReference>
<proteinExistence type="predicted"/>
<dbReference type="EMBL" id="CP063169">
    <property type="protein sequence ID" value="QOR70462.1"/>
    <property type="molecule type" value="Genomic_DNA"/>
</dbReference>
<evidence type="ECO:0000256" key="3">
    <source>
        <dbReference type="ARBA" id="ARBA00023163"/>
    </source>
</evidence>
<dbReference type="PANTHER" id="PTHR30146">
    <property type="entry name" value="LACI-RELATED TRANSCRIPTIONAL REPRESSOR"/>
    <property type="match status" value="1"/>
</dbReference>
<evidence type="ECO:0000313" key="5">
    <source>
        <dbReference type="EMBL" id="QOR70462.1"/>
    </source>
</evidence>
<dbReference type="Gene3D" id="3.40.50.2300">
    <property type="match status" value="2"/>
</dbReference>
<dbReference type="RefSeq" id="WP_193497142.1">
    <property type="nucleotide sequence ID" value="NZ_CP063169.1"/>
</dbReference>
<dbReference type="Gene3D" id="1.10.260.40">
    <property type="entry name" value="lambda repressor-like DNA-binding domains"/>
    <property type="match status" value="1"/>
</dbReference>
<evidence type="ECO:0000256" key="1">
    <source>
        <dbReference type="ARBA" id="ARBA00023015"/>
    </source>
</evidence>
<dbReference type="PROSITE" id="PS50932">
    <property type="entry name" value="HTH_LACI_2"/>
    <property type="match status" value="1"/>
</dbReference>
<dbReference type="InterPro" id="IPR046335">
    <property type="entry name" value="LacI/GalR-like_sensor"/>
</dbReference>
<keyword evidence="2 5" id="KW-0238">DNA-binding</keyword>
<dbReference type="AlphaFoldDB" id="A0A7M1SUM5"/>
<dbReference type="GO" id="GO:0003700">
    <property type="term" value="F:DNA-binding transcription factor activity"/>
    <property type="evidence" value="ECO:0007669"/>
    <property type="project" value="TreeGrafter"/>
</dbReference>
<keyword evidence="1" id="KW-0805">Transcription regulation</keyword>
<dbReference type="Pfam" id="PF00356">
    <property type="entry name" value="LacI"/>
    <property type="match status" value="1"/>
</dbReference>
<evidence type="ECO:0000259" key="4">
    <source>
        <dbReference type="PROSITE" id="PS50932"/>
    </source>
</evidence>
<dbReference type="Pfam" id="PF13377">
    <property type="entry name" value="Peripla_BP_3"/>
    <property type="match status" value="1"/>
</dbReference>
<sequence>MAEEPPLARAARLADVAELAGVSPATASRVLNGGHRGVREGNRQRVLDAAKRLGYTANLAAQTVARGRGRGVTLVAKGMPDDYANPVTAGVVSAAQRRGLPFTLISAGTEPADLVEAVNMARGNRPELLVLAGGRMADDATIPDLVDALQRYEDEGGRVVLITQTGLPFDTVSYANHQGGRDMATTLVDLGYRNFAVISGLKHGLTQRERTDGFIEGLAASGITLPADRVLIGQFDRDAAYAMTGELLRRPIEVDAIFAVNDAMALGVLTFLRDRGGTAPRIAVAGFDDIKALRDVTPALTTVHLPWESAADEALRMGLGPRSPEPQVSVIEGHVVVRESTPPLR</sequence>
<feature type="domain" description="HTH lacI-type" evidence="4">
    <location>
        <begin position="11"/>
        <end position="66"/>
    </location>
</feature>
<protein>
    <submittedName>
        <fullName evidence="5">LacI family DNA-binding transcriptional regulator</fullName>
    </submittedName>
</protein>
<accession>A0A7M1SUM5</accession>
<dbReference type="PANTHER" id="PTHR30146:SF153">
    <property type="entry name" value="LACTOSE OPERON REPRESSOR"/>
    <property type="match status" value="1"/>
</dbReference>